<dbReference type="EMBL" id="JABBJJ010000445">
    <property type="protein sequence ID" value="NMO22605.1"/>
    <property type="molecule type" value="Genomic_DNA"/>
</dbReference>
<dbReference type="AlphaFoldDB" id="A0A848LX33"/>
<protein>
    <submittedName>
        <fullName evidence="1">Uncharacterized protein</fullName>
    </submittedName>
</protein>
<evidence type="ECO:0000313" key="2">
    <source>
        <dbReference type="Proteomes" id="UP000518300"/>
    </source>
</evidence>
<comment type="caution">
    <text evidence="1">The sequence shown here is derived from an EMBL/GenBank/DDBJ whole genome shotgun (WGS) entry which is preliminary data.</text>
</comment>
<reference evidence="1 2" key="1">
    <citation type="submission" date="2020-04" db="EMBL/GenBank/DDBJ databases">
        <title>Draft genome of Pyxidicoccus fallax type strain.</title>
        <authorList>
            <person name="Whitworth D.E."/>
        </authorList>
    </citation>
    <scope>NUCLEOTIDE SEQUENCE [LARGE SCALE GENOMIC DNA]</scope>
    <source>
        <strain evidence="1 2">DSM 14698</strain>
    </source>
</reference>
<dbReference type="Proteomes" id="UP000518300">
    <property type="component" value="Unassembled WGS sequence"/>
</dbReference>
<gene>
    <name evidence="1" type="ORF">HG543_48285</name>
</gene>
<keyword evidence="2" id="KW-1185">Reference proteome</keyword>
<sequence length="235" mass="26583">MEQPLSRLVEARTEKLATTSVEPLYADPFWEARYGEERTRRFGDEDARFHVRYLVQALAEQRPSVLEGYARWLRTLLVSRGMCTRHLDRHFTGLAAALEAEGWGPGTAPHDYMRAARDALRYTEGPAHLLEEEAPALARAAAGRLTLYIIPEDRTRLEEELQLHLSYLADALASGRPEVMGDHVRWYVGFWPRRGFGLLAFPSVLGMLKSVLGTRHPEARALLATAGVSWEETRS</sequence>
<proteinExistence type="predicted"/>
<accession>A0A848LX33</accession>
<name>A0A848LX33_9BACT</name>
<organism evidence="1 2">
    <name type="scientific">Pyxidicoccus fallax</name>
    <dbReference type="NCBI Taxonomy" id="394095"/>
    <lineage>
        <taxon>Bacteria</taxon>
        <taxon>Pseudomonadati</taxon>
        <taxon>Myxococcota</taxon>
        <taxon>Myxococcia</taxon>
        <taxon>Myxococcales</taxon>
        <taxon>Cystobacterineae</taxon>
        <taxon>Myxococcaceae</taxon>
        <taxon>Pyxidicoccus</taxon>
    </lineage>
</organism>
<dbReference type="RefSeq" id="WP_169351734.1">
    <property type="nucleotide sequence ID" value="NZ_JABBJJ010000445.1"/>
</dbReference>
<evidence type="ECO:0000313" key="1">
    <source>
        <dbReference type="EMBL" id="NMO22605.1"/>
    </source>
</evidence>